<dbReference type="Gene3D" id="3.90.1200.10">
    <property type="match status" value="1"/>
</dbReference>
<evidence type="ECO:0000256" key="1">
    <source>
        <dbReference type="SAM" id="MobiDB-lite"/>
    </source>
</evidence>
<gene>
    <name evidence="3" type="ORF">D5R93_08165</name>
</gene>
<dbReference type="Proteomes" id="UP000273001">
    <property type="component" value="Chromosome"/>
</dbReference>
<dbReference type="Pfam" id="PF01636">
    <property type="entry name" value="APH"/>
    <property type="match status" value="1"/>
</dbReference>
<feature type="region of interest" description="Disordered" evidence="1">
    <location>
        <begin position="1"/>
        <end position="35"/>
    </location>
</feature>
<dbReference type="InterPro" id="IPR002575">
    <property type="entry name" value="Aminoglycoside_PTrfase"/>
</dbReference>
<dbReference type="SUPFAM" id="SSF56112">
    <property type="entry name" value="Protein kinase-like (PK-like)"/>
    <property type="match status" value="1"/>
</dbReference>
<feature type="compositionally biased region" description="Polar residues" evidence="1">
    <location>
        <begin position="14"/>
        <end position="29"/>
    </location>
</feature>
<reference evidence="3 4" key="1">
    <citation type="submission" date="2018-09" db="EMBL/GenBank/DDBJ databases">
        <authorList>
            <person name="Li J."/>
        </authorList>
    </citation>
    <scope>NUCLEOTIDE SEQUENCE [LARGE SCALE GENOMIC DNA]</scope>
    <source>
        <strain evidence="3 4">2129</strain>
    </source>
</reference>
<accession>A0ABN5PQL6</accession>
<protein>
    <submittedName>
        <fullName evidence="3">Aminoglycoside phosphotransferase family protein</fullName>
    </submittedName>
</protein>
<proteinExistence type="predicted"/>
<dbReference type="EMBL" id="CP032514">
    <property type="protein sequence ID" value="AYD90003.1"/>
    <property type="molecule type" value="Genomic_DNA"/>
</dbReference>
<evidence type="ECO:0000313" key="4">
    <source>
        <dbReference type="Proteomes" id="UP000273001"/>
    </source>
</evidence>
<sequence>MEEDLGQADPGHVSVQQRCGRQDLAASSQPEDHHRAGTLLAALHAGTPRLPAQLRQRLPDGHPSPHDLARAHASVLEAVAPDLAARVLSVGATLPCRLPGTPLLVHGDASPDQFLHDPSTGQVWLTDFDRARLAPAATDLGAYLSVAPPGMSQAFLSGYAHGGGTVPSEEELATALALARLSRLAEPLRQGAPTWRQDIDETLTHLEDEGPWTQ</sequence>
<keyword evidence="4" id="KW-1185">Reference proteome</keyword>
<evidence type="ECO:0000259" key="2">
    <source>
        <dbReference type="Pfam" id="PF01636"/>
    </source>
</evidence>
<dbReference type="InterPro" id="IPR011009">
    <property type="entry name" value="Kinase-like_dom_sf"/>
</dbReference>
<feature type="domain" description="Aminoglycoside phosphotransferase" evidence="2">
    <location>
        <begin position="12"/>
        <end position="167"/>
    </location>
</feature>
<evidence type="ECO:0000313" key="3">
    <source>
        <dbReference type="EMBL" id="AYD90003.1"/>
    </source>
</evidence>
<organism evidence="3 4">
    <name type="scientific">Actinomyces lilanjuaniae</name>
    <dbReference type="NCBI Taxonomy" id="2321394"/>
    <lineage>
        <taxon>Bacteria</taxon>
        <taxon>Bacillati</taxon>
        <taxon>Actinomycetota</taxon>
        <taxon>Actinomycetes</taxon>
        <taxon>Actinomycetales</taxon>
        <taxon>Actinomycetaceae</taxon>
        <taxon>Actinomyces</taxon>
    </lineage>
</organism>
<name>A0ABN5PQL6_9ACTO</name>